<evidence type="ECO:0000256" key="4">
    <source>
        <dbReference type="ARBA" id="ARBA00047960"/>
    </source>
</evidence>
<dbReference type="Proteomes" id="UP000245942">
    <property type="component" value="Unassembled WGS sequence"/>
</dbReference>
<accession>A0A316U247</accession>
<dbReference type="CDD" id="cd03046">
    <property type="entry name" value="GST_N_GTT1_like"/>
    <property type="match status" value="1"/>
</dbReference>
<gene>
    <name evidence="6" type="ORF">BCV69DRAFT_261426</name>
</gene>
<dbReference type="SUPFAM" id="SSF52833">
    <property type="entry name" value="Thioredoxin-like"/>
    <property type="match status" value="1"/>
</dbReference>
<dbReference type="SFLD" id="SFLDS00019">
    <property type="entry name" value="Glutathione_Transferase_(cytos"/>
    <property type="match status" value="1"/>
</dbReference>
<dbReference type="STRING" id="1684307.A0A316U247"/>
<evidence type="ECO:0000256" key="3">
    <source>
        <dbReference type="ARBA" id="ARBA00022679"/>
    </source>
</evidence>
<dbReference type="InterPro" id="IPR040079">
    <property type="entry name" value="Glutathione_S-Trfase"/>
</dbReference>
<dbReference type="InterPro" id="IPR036282">
    <property type="entry name" value="Glutathione-S-Trfase_C_sf"/>
</dbReference>
<dbReference type="Gene3D" id="3.40.30.10">
    <property type="entry name" value="Glutaredoxin"/>
    <property type="match status" value="1"/>
</dbReference>
<dbReference type="SFLD" id="SFLDG00358">
    <property type="entry name" value="Main_(cytGST)"/>
    <property type="match status" value="1"/>
</dbReference>
<dbReference type="EC" id="2.5.1.18" evidence="2"/>
<dbReference type="PANTHER" id="PTHR44051:SF9">
    <property type="entry name" value="GLUTATHIONE S-TRANSFERASE 1"/>
    <property type="match status" value="1"/>
</dbReference>
<dbReference type="GO" id="GO:0005737">
    <property type="term" value="C:cytoplasm"/>
    <property type="evidence" value="ECO:0007669"/>
    <property type="project" value="UniProtKB-ARBA"/>
</dbReference>
<dbReference type="RefSeq" id="XP_025346507.1">
    <property type="nucleotide sequence ID" value="XM_025490697.1"/>
</dbReference>
<evidence type="ECO:0000256" key="1">
    <source>
        <dbReference type="ARBA" id="ARBA00007409"/>
    </source>
</evidence>
<dbReference type="EMBL" id="KZ819331">
    <property type="protein sequence ID" value="PWN19347.1"/>
    <property type="molecule type" value="Genomic_DNA"/>
</dbReference>
<evidence type="ECO:0000256" key="2">
    <source>
        <dbReference type="ARBA" id="ARBA00012452"/>
    </source>
</evidence>
<feature type="domain" description="GST N-terminal" evidence="5">
    <location>
        <begin position="1"/>
        <end position="83"/>
    </location>
</feature>
<dbReference type="InterPro" id="IPR004045">
    <property type="entry name" value="Glutathione_S-Trfase_N"/>
</dbReference>
<dbReference type="GeneID" id="37012431"/>
<keyword evidence="3" id="KW-0808">Transferase</keyword>
<dbReference type="FunFam" id="3.40.30.10:FF:000156">
    <property type="entry name" value="Glutathione S-transferase 1"/>
    <property type="match status" value="1"/>
</dbReference>
<dbReference type="Gene3D" id="1.20.1050.10">
    <property type="match status" value="1"/>
</dbReference>
<evidence type="ECO:0000259" key="5">
    <source>
        <dbReference type="PROSITE" id="PS50404"/>
    </source>
</evidence>
<protein>
    <recommendedName>
        <fullName evidence="2">glutathione transferase</fullName>
        <ecNumber evidence="2">2.5.1.18</ecNumber>
    </recommendedName>
</protein>
<reference evidence="6 7" key="1">
    <citation type="journal article" date="2018" name="Mol. Biol. Evol.">
        <title>Broad Genomic Sampling Reveals a Smut Pathogenic Ancestry of the Fungal Clade Ustilaginomycotina.</title>
        <authorList>
            <person name="Kijpornyongpan T."/>
            <person name="Mondo S.J."/>
            <person name="Barry K."/>
            <person name="Sandor L."/>
            <person name="Lee J."/>
            <person name="Lipzen A."/>
            <person name="Pangilinan J."/>
            <person name="LaButti K."/>
            <person name="Hainaut M."/>
            <person name="Henrissat B."/>
            <person name="Grigoriev I.V."/>
            <person name="Spatafora J.W."/>
            <person name="Aime M.C."/>
        </authorList>
    </citation>
    <scope>NUCLEOTIDE SEQUENCE [LARGE SCALE GENOMIC DNA]</scope>
    <source>
        <strain evidence="6 7">MCA 4718</strain>
    </source>
</reference>
<dbReference type="AlphaFoldDB" id="A0A316U247"/>
<sequence>MAPLIVHHLNNSRSQRILWLLEELNVNYEIKHYKRGPDRRAPKSLRDVHPLGKSPLITTEEGRVIAESGTICEYIIKRYAPSPEAYRSSLKEGWIDDSYWSQFAEASFMPAAVMKLVFTIVPTQSPFLVRPLVSAICNGVITGFVDPELAKLLSFASGELKAKGGQWFAGGDAEGNPTLADFQMLFPVEAAVYGGRMPASFSFEGDGRVVKEWIEKVHARPAYKRALEKGGPYDYA</sequence>
<dbReference type="PANTHER" id="PTHR44051">
    <property type="entry name" value="GLUTATHIONE S-TRANSFERASE-RELATED"/>
    <property type="match status" value="1"/>
</dbReference>
<dbReference type="PROSITE" id="PS50404">
    <property type="entry name" value="GST_NTER"/>
    <property type="match status" value="1"/>
</dbReference>
<dbReference type="SUPFAM" id="SSF47616">
    <property type="entry name" value="GST C-terminal domain-like"/>
    <property type="match status" value="1"/>
</dbReference>
<evidence type="ECO:0000313" key="7">
    <source>
        <dbReference type="Proteomes" id="UP000245942"/>
    </source>
</evidence>
<comment type="similarity">
    <text evidence="1">Belongs to the GST superfamily.</text>
</comment>
<keyword evidence="7" id="KW-1185">Reference proteome</keyword>
<comment type="catalytic activity">
    <reaction evidence="4">
        <text>RX + glutathione = an S-substituted glutathione + a halide anion + H(+)</text>
        <dbReference type="Rhea" id="RHEA:16437"/>
        <dbReference type="ChEBI" id="CHEBI:15378"/>
        <dbReference type="ChEBI" id="CHEBI:16042"/>
        <dbReference type="ChEBI" id="CHEBI:17792"/>
        <dbReference type="ChEBI" id="CHEBI:57925"/>
        <dbReference type="ChEBI" id="CHEBI:90779"/>
        <dbReference type="EC" id="2.5.1.18"/>
    </reaction>
</comment>
<name>A0A316U247_9BASI</name>
<proteinExistence type="inferred from homology"/>
<dbReference type="GO" id="GO:0004364">
    <property type="term" value="F:glutathione transferase activity"/>
    <property type="evidence" value="ECO:0007669"/>
    <property type="project" value="UniProtKB-EC"/>
</dbReference>
<dbReference type="Pfam" id="PF02798">
    <property type="entry name" value="GST_N"/>
    <property type="match status" value="1"/>
</dbReference>
<organism evidence="6 7">
    <name type="scientific">Pseudomicrostroma glucosiphilum</name>
    <dbReference type="NCBI Taxonomy" id="1684307"/>
    <lineage>
        <taxon>Eukaryota</taxon>
        <taxon>Fungi</taxon>
        <taxon>Dikarya</taxon>
        <taxon>Basidiomycota</taxon>
        <taxon>Ustilaginomycotina</taxon>
        <taxon>Exobasidiomycetes</taxon>
        <taxon>Microstromatales</taxon>
        <taxon>Microstromatales incertae sedis</taxon>
        <taxon>Pseudomicrostroma</taxon>
    </lineage>
</organism>
<dbReference type="GO" id="GO:0004602">
    <property type="term" value="F:glutathione peroxidase activity"/>
    <property type="evidence" value="ECO:0007669"/>
    <property type="project" value="UniProtKB-ARBA"/>
</dbReference>
<dbReference type="OrthoDB" id="2098326at2759"/>
<dbReference type="InterPro" id="IPR036249">
    <property type="entry name" value="Thioredoxin-like_sf"/>
</dbReference>
<evidence type="ECO:0000313" key="6">
    <source>
        <dbReference type="EMBL" id="PWN19347.1"/>
    </source>
</evidence>